<evidence type="ECO:0000313" key="2">
    <source>
        <dbReference type="Proteomes" id="UP001468798"/>
    </source>
</evidence>
<dbReference type="RefSeq" id="WP_342691327.1">
    <property type="nucleotide sequence ID" value="NZ_JBCGDP010000005.1"/>
</dbReference>
<evidence type="ECO:0000313" key="1">
    <source>
        <dbReference type="EMBL" id="MEM0576298.1"/>
    </source>
</evidence>
<sequence length="177" mass="20712">MYKAKIRLAYRLIIDQTSTYLWDQYVWEDTFKEFVMQSQQFNSKEEPKNTFRALLSHNEKASQLHYLTGMAAQNYINQLNGNLYRVPDILGNNYLPFINYQLDIINSDITDSSKHKIGITFFSPLLTLLDIIEGNYLISKTCEDASGYETFMYPLQPNLSICYYQKNTSAKYALQTF</sequence>
<gene>
    <name evidence="1" type="ORF">WFZ86_07290</name>
</gene>
<protein>
    <submittedName>
        <fullName evidence="1">Uncharacterized protein</fullName>
    </submittedName>
</protein>
<comment type="caution">
    <text evidence="1">The sequence shown here is derived from an EMBL/GenBank/DDBJ whole genome shotgun (WGS) entry which is preliminary data.</text>
</comment>
<keyword evidence="2" id="KW-1185">Reference proteome</keyword>
<name>A0ABU9NLV6_9FLAO</name>
<organism evidence="1 2">
    <name type="scientific">Flavobacterium polysaccharolyticum</name>
    <dbReference type="NCBI Taxonomy" id="3133148"/>
    <lineage>
        <taxon>Bacteria</taxon>
        <taxon>Pseudomonadati</taxon>
        <taxon>Bacteroidota</taxon>
        <taxon>Flavobacteriia</taxon>
        <taxon>Flavobacteriales</taxon>
        <taxon>Flavobacteriaceae</taxon>
        <taxon>Flavobacterium</taxon>
    </lineage>
</organism>
<accession>A0ABU9NLV6</accession>
<dbReference type="EMBL" id="JBCGDP010000005">
    <property type="protein sequence ID" value="MEM0576298.1"/>
    <property type="molecule type" value="Genomic_DNA"/>
</dbReference>
<dbReference type="Proteomes" id="UP001468798">
    <property type="component" value="Unassembled WGS sequence"/>
</dbReference>
<proteinExistence type="predicted"/>
<reference evidence="1 2" key="1">
    <citation type="submission" date="2024-03" db="EMBL/GenBank/DDBJ databases">
        <title>Two novel species of the genus Flavobacterium exhibiting potentially degradation of complex polysaccharides.</title>
        <authorList>
            <person name="Lian X."/>
        </authorList>
    </citation>
    <scope>NUCLEOTIDE SEQUENCE [LARGE SCALE GENOMIC DNA]</scope>
    <source>
        <strain evidence="1 2">N6</strain>
    </source>
</reference>